<name>A0ACB8QSD4_9AGAM</name>
<organism evidence="1 2">
    <name type="scientific">Vararia minispora EC-137</name>
    <dbReference type="NCBI Taxonomy" id="1314806"/>
    <lineage>
        <taxon>Eukaryota</taxon>
        <taxon>Fungi</taxon>
        <taxon>Dikarya</taxon>
        <taxon>Basidiomycota</taxon>
        <taxon>Agaricomycotina</taxon>
        <taxon>Agaricomycetes</taxon>
        <taxon>Russulales</taxon>
        <taxon>Lachnocladiaceae</taxon>
        <taxon>Vararia</taxon>
    </lineage>
</organism>
<dbReference type="EMBL" id="MU273502">
    <property type="protein sequence ID" value="KAI0034336.1"/>
    <property type="molecule type" value="Genomic_DNA"/>
</dbReference>
<sequence length="548" mass="57566">MSMPLSTFTVYARSDQSGSSSVSWISPSPGSSLSPGDTLMAQWTAERNIVSPSFKLCDDTGCGGAVWPGVTQSDNGVYSASVAIPGWTTDSSYYLEMKDDFGQLSSSPDFAINANGSASQSPVASDQSAQTPLAAPSLSTSVAPDKSSSEQDEASTDVSTSGDASTAHNAPKHTSSSNDSPPSSQPSASASSDASLPADETSPSVSGALSGVDGPVSGTPSPSPSSQGRVLPQSQHTLASKSNTPPVAAIAVPLSLSGVILLIAGLMAIHHRRQLVNDRDRREPPLDRGQNDTTRFLEAISHRPTVFSAHSPADPRPYPHVLETGAHDLEKAFLINALLTRRQSGPSLPSVYDHHRAAPHVELHRKFRQRTKDAYPFSQPVTPMSASPPYTTSSATDFYSSRPKPKSNFIISNPDGIASPGARTLDWVCCAEKSGDDISVTGGVLPSYLSSPDTDADVNVKPLPTLPTARFEDIPLSPRIPPVLHVRTPAPIENAAAVAARTADDISCSGKGLGFSMKHPSVKLAVDMIPFAWALVTFCTERQSFGLP</sequence>
<dbReference type="Proteomes" id="UP000814128">
    <property type="component" value="Unassembled WGS sequence"/>
</dbReference>
<protein>
    <submittedName>
        <fullName evidence="1">Uncharacterized protein</fullName>
    </submittedName>
</protein>
<gene>
    <name evidence="1" type="ORF">K488DRAFT_84065</name>
</gene>
<accession>A0ACB8QSD4</accession>
<reference evidence="1" key="2">
    <citation type="journal article" date="2022" name="New Phytol.">
        <title>Evolutionary transition to the ectomycorrhizal habit in the genomes of a hyperdiverse lineage of mushroom-forming fungi.</title>
        <authorList>
            <person name="Looney B."/>
            <person name="Miyauchi S."/>
            <person name="Morin E."/>
            <person name="Drula E."/>
            <person name="Courty P.E."/>
            <person name="Kohler A."/>
            <person name="Kuo A."/>
            <person name="LaButti K."/>
            <person name="Pangilinan J."/>
            <person name="Lipzen A."/>
            <person name="Riley R."/>
            <person name="Andreopoulos W."/>
            <person name="He G."/>
            <person name="Johnson J."/>
            <person name="Nolan M."/>
            <person name="Tritt A."/>
            <person name="Barry K.W."/>
            <person name="Grigoriev I.V."/>
            <person name="Nagy L.G."/>
            <person name="Hibbett D."/>
            <person name="Henrissat B."/>
            <person name="Matheny P.B."/>
            <person name="Labbe J."/>
            <person name="Martin F.M."/>
        </authorList>
    </citation>
    <scope>NUCLEOTIDE SEQUENCE</scope>
    <source>
        <strain evidence="1">EC-137</strain>
    </source>
</reference>
<evidence type="ECO:0000313" key="2">
    <source>
        <dbReference type="Proteomes" id="UP000814128"/>
    </source>
</evidence>
<keyword evidence="2" id="KW-1185">Reference proteome</keyword>
<reference evidence="1" key="1">
    <citation type="submission" date="2021-02" db="EMBL/GenBank/DDBJ databases">
        <authorList>
            <consortium name="DOE Joint Genome Institute"/>
            <person name="Ahrendt S."/>
            <person name="Looney B.P."/>
            <person name="Miyauchi S."/>
            <person name="Morin E."/>
            <person name="Drula E."/>
            <person name="Courty P.E."/>
            <person name="Chicoki N."/>
            <person name="Fauchery L."/>
            <person name="Kohler A."/>
            <person name="Kuo A."/>
            <person name="Labutti K."/>
            <person name="Pangilinan J."/>
            <person name="Lipzen A."/>
            <person name="Riley R."/>
            <person name="Andreopoulos W."/>
            <person name="He G."/>
            <person name="Johnson J."/>
            <person name="Barry K.W."/>
            <person name="Grigoriev I.V."/>
            <person name="Nagy L."/>
            <person name="Hibbett D."/>
            <person name="Henrissat B."/>
            <person name="Matheny P.B."/>
            <person name="Labbe J."/>
            <person name="Martin F."/>
        </authorList>
    </citation>
    <scope>NUCLEOTIDE SEQUENCE</scope>
    <source>
        <strain evidence="1">EC-137</strain>
    </source>
</reference>
<evidence type="ECO:0000313" key="1">
    <source>
        <dbReference type="EMBL" id="KAI0034336.1"/>
    </source>
</evidence>
<proteinExistence type="predicted"/>
<comment type="caution">
    <text evidence="1">The sequence shown here is derived from an EMBL/GenBank/DDBJ whole genome shotgun (WGS) entry which is preliminary data.</text>
</comment>